<evidence type="ECO:0000256" key="1">
    <source>
        <dbReference type="ARBA" id="ARBA00008690"/>
    </source>
</evidence>
<sequence>MSSPPTSSSMSSPSTSSSMSSPSLLHGEEPCVDPLKPNSEPENPRIGISIGSASVSSVSNSCNLEMCTETLGFENGAMCFNCEMEIDAERKKRSPVKQGRSAATVFPPPLTTRRGKETLILMRKREEGRLLLIAFRPLVLEAERSGGRLVLRMSARRGLKSKGEKEEGKKVEEEGEKEELVVKYGCGGKHWSAAARSAGSDALLLAR</sequence>
<feature type="compositionally biased region" description="Low complexity" evidence="2">
    <location>
        <begin position="1"/>
        <end position="23"/>
    </location>
</feature>
<evidence type="ECO:0000313" key="5">
    <source>
        <dbReference type="Proteomes" id="UP000233837"/>
    </source>
</evidence>
<dbReference type="Pfam" id="PF11250">
    <property type="entry name" value="FAF"/>
    <property type="match status" value="1"/>
</dbReference>
<organism evidence="4 5">
    <name type="scientific">Dendrobium catenatum</name>
    <dbReference type="NCBI Taxonomy" id="906689"/>
    <lineage>
        <taxon>Eukaryota</taxon>
        <taxon>Viridiplantae</taxon>
        <taxon>Streptophyta</taxon>
        <taxon>Embryophyta</taxon>
        <taxon>Tracheophyta</taxon>
        <taxon>Spermatophyta</taxon>
        <taxon>Magnoliopsida</taxon>
        <taxon>Liliopsida</taxon>
        <taxon>Asparagales</taxon>
        <taxon>Orchidaceae</taxon>
        <taxon>Epidendroideae</taxon>
        <taxon>Malaxideae</taxon>
        <taxon>Dendrobiinae</taxon>
        <taxon>Dendrobium</taxon>
    </lineage>
</organism>
<dbReference type="AlphaFoldDB" id="A0A2I0XE81"/>
<keyword evidence="5" id="KW-1185">Reference proteome</keyword>
<evidence type="ECO:0000313" key="4">
    <source>
        <dbReference type="EMBL" id="PKU86203.1"/>
    </source>
</evidence>
<reference evidence="4 5" key="1">
    <citation type="journal article" date="2016" name="Sci. Rep.">
        <title>The Dendrobium catenatum Lindl. genome sequence provides insights into polysaccharide synthase, floral development and adaptive evolution.</title>
        <authorList>
            <person name="Zhang G.Q."/>
            <person name="Xu Q."/>
            <person name="Bian C."/>
            <person name="Tsai W.C."/>
            <person name="Yeh C.M."/>
            <person name="Liu K.W."/>
            <person name="Yoshida K."/>
            <person name="Zhang L.S."/>
            <person name="Chang S.B."/>
            <person name="Chen F."/>
            <person name="Shi Y."/>
            <person name="Su Y.Y."/>
            <person name="Zhang Y.Q."/>
            <person name="Chen L.J."/>
            <person name="Yin Y."/>
            <person name="Lin M."/>
            <person name="Huang H."/>
            <person name="Deng H."/>
            <person name="Wang Z.W."/>
            <person name="Zhu S.L."/>
            <person name="Zhao X."/>
            <person name="Deng C."/>
            <person name="Niu S.C."/>
            <person name="Huang J."/>
            <person name="Wang M."/>
            <person name="Liu G.H."/>
            <person name="Yang H.J."/>
            <person name="Xiao X.J."/>
            <person name="Hsiao Y.Y."/>
            <person name="Wu W.L."/>
            <person name="Chen Y.Y."/>
            <person name="Mitsuda N."/>
            <person name="Ohme-Takagi M."/>
            <person name="Luo Y.B."/>
            <person name="Van de Peer Y."/>
            <person name="Liu Z.J."/>
        </authorList>
    </citation>
    <scope>NUCLEOTIDE SEQUENCE [LARGE SCALE GENOMIC DNA]</scope>
    <source>
        <tissue evidence="4">The whole plant</tissue>
    </source>
</reference>
<proteinExistence type="inferred from homology"/>
<comment type="similarity">
    <text evidence="1">Belongs to the fantastic four family.</text>
</comment>
<dbReference type="InterPro" id="IPR046431">
    <property type="entry name" value="FAF_dom"/>
</dbReference>
<dbReference type="PANTHER" id="PTHR33155:SF8">
    <property type="entry name" value="PROTEIN FANTASTIC FOUR 1"/>
    <property type="match status" value="1"/>
</dbReference>
<dbReference type="PANTHER" id="PTHR33155">
    <property type="entry name" value="FANTASTIC FOUR-LIKE PROTEIN (DUF3049)"/>
    <property type="match status" value="1"/>
</dbReference>
<reference evidence="4 5" key="2">
    <citation type="journal article" date="2017" name="Nature">
        <title>The Apostasia genome and the evolution of orchids.</title>
        <authorList>
            <person name="Zhang G.Q."/>
            <person name="Liu K.W."/>
            <person name="Li Z."/>
            <person name="Lohaus R."/>
            <person name="Hsiao Y.Y."/>
            <person name="Niu S.C."/>
            <person name="Wang J.Y."/>
            <person name="Lin Y.C."/>
            <person name="Xu Q."/>
            <person name="Chen L.J."/>
            <person name="Yoshida K."/>
            <person name="Fujiwara S."/>
            <person name="Wang Z.W."/>
            <person name="Zhang Y.Q."/>
            <person name="Mitsuda N."/>
            <person name="Wang M."/>
            <person name="Liu G.H."/>
            <person name="Pecoraro L."/>
            <person name="Huang H.X."/>
            <person name="Xiao X.J."/>
            <person name="Lin M."/>
            <person name="Wu X.Y."/>
            <person name="Wu W.L."/>
            <person name="Chen Y.Y."/>
            <person name="Chang S.B."/>
            <person name="Sakamoto S."/>
            <person name="Ohme-Takagi M."/>
            <person name="Yagi M."/>
            <person name="Zeng S.J."/>
            <person name="Shen C.Y."/>
            <person name="Yeh C.M."/>
            <person name="Luo Y.B."/>
            <person name="Tsai W.C."/>
            <person name="Van de Peer Y."/>
            <person name="Liu Z.J."/>
        </authorList>
    </citation>
    <scope>NUCLEOTIDE SEQUENCE [LARGE SCALE GENOMIC DNA]</scope>
    <source>
        <tissue evidence="4">The whole plant</tissue>
    </source>
</reference>
<name>A0A2I0XE81_9ASPA</name>
<dbReference type="STRING" id="906689.A0A2I0XE81"/>
<feature type="domain" description="FAF" evidence="3">
    <location>
        <begin position="106"/>
        <end position="153"/>
    </location>
</feature>
<dbReference type="EMBL" id="KZ501954">
    <property type="protein sequence ID" value="PKU86203.1"/>
    <property type="molecule type" value="Genomic_DNA"/>
</dbReference>
<dbReference type="InterPro" id="IPR021410">
    <property type="entry name" value="FAF"/>
</dbReference>
<dbReference type="Proteomes" id="UP000233837">
    <property type="component" value="Unassembled WGS sequence"/>
</dbReference>
<protein>
    <submittedName>
        <fullName evidence="4">Protein FANTASTIC FOUR 3</fullName>
    </submittedName>
</protein>
<gene>
    <name evidence="4" type="primary">FAF3</name>
    <name evidence="4" type="ORF">MA16_Dca002034</name>
</gene>
<evidence type="ECO:0000259" key="3">
    <source>
        <dbReference type="Pfam" id="PF11250"/>
    </source>
</evidence>
<feature type="region of interest" description="Disordered" evidence="2">
    <location>
        <begin position="1"/>
        <end position="48"/>
    </location>
</feature>
<evidence type="ECO:0000256" key="2">
    <source>
        <dbReference type="SAM" id="MobiDB-lite"/>
    </source>
</evidence>
<accession>A0A2I0XE81</accession>